<dbReference type="InterPro" id="IPR050090">
    <property type="entry name" value="Tyrosine_recombinase_XerCD"/>
</dbReference>
<dbReference type="GO" id="GO:0003677">
    <property type="term" value="F:DNA binding"/>
    <property type="evidence" value="ECO:0007669"/>
    <property type="project" value="UniProtKB-KW"/>
</dbReference>
<dbReference type="InterPro" id="IPR010998">
    <property type="entry name" value="Integrase_recombinase_N"/>
</dbReference>
<dbReference type="GO" id="GO:0006310">
    <property type="term" value="P:DNA recombination"/>
    <property type="evidence" value="ECO:0007669"/>
    <property type="project" value="UniProtKB-KW"/>
</dbReference>
<evidence type="ECO:0000256" key="3">
    <source>
        <dbReference type="ARBA" id="ARBA00023172"/>
    </source>
</evidence>
<dbReference type="Proteomes" id="UP001161065">
    <property type="component" value="Unassembled WGS sequence"/>
</dbReference>
<protein>
    <submittedName>
        <fullName evidence="5">Site-specific integrase</fullName>
    </submittedName>
</protein>
<keyword evidence="3" id="KW-0233">DNA recombination</keyword>
<dbReference type="PROSITE" id="PS51898">
    <property type="entry name" value="TYR_RECOMBINASE"/>
    <property type="match status" value="1"/>
</dbReference>
<feature type="domain" description="Tyr recombinase" evidence="4">
    <location>
        <begin position="177"/>
        <end position="374"/>
    </location>
</feature>
<evidence type="ECO:0000313" key="5">
    <source>
        <dbReference type="EMBL" id="MDH1334141.1"/>
    </source>
</evidence>
<proteinExistence type="predicted"/>
<dbReference type="RefSeq" id="WP_280007864.1">
    <property type="nucleotide sequence ID" value="NZ_JAOCEK010000004.1"/>
</dbReference>
<organism evidence="5 6">
    <name type="scientific">Comamonas thiooxydans</name>
    <dbReference type="NCBI Taxonomy" id="363952"/>
    <lineage>
        <taxon>Bacteria</taxon>
        <taxon>Pseudomonadati</taxon>
        <taxon>Pseudomonadota</taxon>
        <taxon>Betaproteobacteria</taxon>
        <taxon>Burkholderiales</taxon>
        <taxon>Comamonadaceae</taxon>
        <taxon>Comamonas</taxon>
    </lineage>
</organism>
<dbReference type="InterPro" id="IPR011010">
    <property type="entry name" value="DNA_brk_join_enz"/>
</dbReference>
<dbReference type="InterPro" id="IPR002104">
    <property type="entry name" value="Integrase_catalytic"/>
</dbReference>
<evidence type="ECO:0000256" key="1">
    <source>
        <dbReference type="ARBA" id="ARBA00022908"/>
    </source>
</evidence>
<dbReference type="Pfam" id="PF00589">
    <property type="entry name" value="Phage_integrase"/>
    <property type="match status" value="1"/>
</dbReference>
<dbReference type="AlphaFoldDB" id="A0AA42TS43"/>
<comment type="caution">
    <text evidence="5">The sequence shown here is derived from an EMBL/GenBank/DDBJ whole genome shotgun (WGS) entry which is preliminary data.</text>
</comment>
<keyword evidence="1" id="KW-0229">DNA integration</keyword>
<sequence length="374" mass="42038">MAGKKQFANGSWQYVFKRKGVLDKPLYLTFPTEAEGDAYAAKLEALLARGIVPLEHQQTEQVLTIADLVGDYEREAHPSPKDVASLKTILPVLGTVRLTEINAAWVDQWIAKMKRIDKVAPTTIHAKVGALARATDWGMRKGFLTMPDHALRSLPSGYAQYTKADAAVAGVHRKDNERDRRLEPGEWEKILAVIATGVLPRTQRPLVLEGRRDKVALKCITVLAVESAMRMREMYTLRWSQVDLPQKTVFLDKTKNGDKRQVPLSSVALAELRAFQPSDADPGDLVFPFWQGEESAKKLNDTTDFLSRLFVDIFEQAGAKGLLFHDLRHEATSRLFERTTLSETSIMRITGHRSQRMLMRYANLRGSDLAGALW</sequence>
<evidence type="ECO:0000256" key="2">
    <source>
        <dbReference type="ARBA" id="ARBA00023125"/>
    </source>
</evidence>
<gene>
    <name evidence="5" type="ORF">N5D63_08290</name>
</gene>
<dbReference type="CDD" id="cd00796">
    <property type="entry name" value="INT_Rci_Hp1_C"/>
    <property type="match status" value="1"/>
</dbReference>
<accession>A0AA42TS43</accession>
<name>A0AA42TS43_9BURK</name>
<evidence type="ECO:0000259" key="4">
    <source>
        <dbReference type="PROSITE" id="PS51898"/>
    </source>
</evidence>
<reference evidence="5" key="1">
    <citation type="submission" date="2022-09" db="EMBL/GenBank/DDBJ databases">
        <title>Intensive care unit water sources are persistently colonized with multi-drug resistant bacteria and are the site of extensive horizontal gene transfer of antibiotic resistance genes.</title>
        <authorList>
            <person name="Diorio-Toth L."/>
        </authorList>
    </citation>
    <scope>NUCLEOTIDE SEQUENCE</scope>
    <source>
        <strain evidence="5">GD03832</strain>
    </source>
</reference>
<dbReference type="Gene3D" id="1.10.150.130">
    <property type="match status" value="1"/>
</dbReference>
<dbReference type="EMBL" id="JAOCEK010000004">
    <property type="protein sequence ID" value="MDH1334141.1"/>
    <property type="molecule type" value="Genomic_DNA"/>
</dbReference>
<dbReference type="GO" id="GO:0015074">
    <property type="term" value="P:DNA integration"/>
    <property type="evidence" value="ECO:0007669"/>
    <property type="project" value="UniProtKB-KW"/>
</dbReference>
<evidence type="ECO:0000313" key="6">
    <source>
        <dbReference type="Proteomes" id="UP001161065"/>
    </source>
</evidence>
<keyword evidence="2" id="KW-0238">DNA-binding</keyword>
<dbReference type="SUPFAM" id="SSF56349">
    <property type="entry name" value="DNA breaking-rejoining enzymes"/>
    <property type="match status" value="1"/>
</dbReference>
<dbReference type="Gene3D" id="1.10.443.10">
    <property type="entry name" value="Intergrase catalytic core"/>
    <property type="match status" value="1"/>
</dbReference>
<dbReference type="PANTHER" id="PTHR30349">
    <property type="entry name" value="PHAGE INTEGRASE-RELATED"/>
    <property type="match status" value="1"/>
</dbReference>
<dbReference type="PANTHER" id="PTHR30349:SF94">
    <property type="entry name" value="INTEGRASE_RECOMBINASE HI_1414-RELATED"/>
    <property type="match status" value="1"/>
</dbReference>
<dbReference type="InterPro" id="IPR013762">
    <property type="entry name" value="Integrase-like_cat_sf"/>
</dbReference>